<keyword evidence="2" id="KW-0150">Chloroplast</keyword>
<accession>A0A2L1IPS6</accession>
<gene>
    <name evidence="2" type="primary">ycf15</name>
</gene>
<geneLocation type="chloroplast" evidence="2"/>
<feature type="transmembrane region" description="Helical" evidence="1">
    <location>
        <begin position="12"/>
        <end position="36"/>
    </location>
</feature>
<dbReference type="GeneID" id="36276466"/>
<dbReference type="EMBL" id="MG010811">
    <property type="protein sequence ID" value="AVD96772.1"/>
    <property type="molecule type" value="Genomic_DNA"/>
</dbReference>
<keyword evidence="2" id="KW-0934">Plastid</keyword>
<dbReference type="GeneID" id="36276580"/>
<keyword evidence="1" id="KW-0472">Membrane</keyword>
<evidence type="ECO:0000313" key="2">
    <source>
        <dbReference type="EMBL" id="AVD96772.1"/>
    </source>
</evidence>
<dbReference type="RefSeq" id="YP_009469501.1">
    <property type="nucleotide sequence ID" value="NC_037194.1"/>
</dbReference>
<keyword evidence="1" id="KW-1133">Transmembrane helix</keyword>
<evidence type="ECO:0000256" key="1">
    <source>
        <dbReference type="SAM" id="Phobius"/>
    </source>
</evidence>
<dbReference type="AlphaFoldDB" id="A0A2L1IPS6"/>
<reference evidence="2" key="1">
    <citation type="journal article" date="2018" name="Conserv Genet Resour">
        <title>Complete chloroplast genome of Anemoclema glaucifolium (Ranunculaceae), a vulnerable and threatened species endemic to the Hengduan Mountains.</title>
        <authorList>
            <person name="Jiang N."/>
            <person name="Zhou Z."/>
            <person name="Yang J.-B."/>
            <person name="Yu W.-B."/>
        </authorList>
    </citation>
    <scope>NUCLEOTIDE SEQUENCE</scope>
</reference>
<dbReference type="RefSeq" id="YP_009469484.1">
    <property type="nucleotide sequence ID" value="NC_037194.1"/>
</dbReference>
<proteinExistence type="predicted"/>
<sequence length="112" mass="12597">MGKSPLPKTDYVMYFICWVTVTGAGILPEVSIVSIYPCVIPVEVYTRGVGAGRTISKWTPHSLDREGRQDFVICCRTYSNSKRPDSDRGDRRNSSYQQILGISISIRSEISY</sequence>
<keyword evidence="1" id="KW-0812">Transmembrane</keyword>
<protein>
    <submittedName>
        <fullName evidence="2">Ycf15</fullName>
    </submittedName>
</protein>
<organism evidence="2">
    <name type="scientific">Anemoclema glaucifolium</name>
    <dbReference type="NCBI Taxonomy" id="640772"/>
    <lineage>
        <taxon>Eukaryota</taxon>
        <taxon>Viridiplantae</taxon>
        <taxon>Streptophyta</taxon>
        <taxon>Embryophyta</taxon>
        <taxon>Tracheophyta</taxon>
        <taxon>Spermatophyta</taxon>
        <taxon>Magnoliopsida</taxon>
        <taxon>Ranunculales</taxon>
        <taxon>Ranunculaceae</taxon>
        <taxon>Ranunculoideae</taxon>
        <taxon>Anemoneae</taxon>
        <taxon>Anemoclema</taxon>
    </lineage>
</organism>
<dbReference type="EMBL" id="MG010811">
    <property type="protein sequence ID" value="AVD96771.1"/>
    <property type="molecule type" value="Genomic_DNA"/>
</dbReference>
<name>A0A2L1IPS6_9MAGN</name>